<sequence>MNAVARILGEVEAELQNLNIKYTVIRTYPTRDFFSVDDKTLYVVRQKLLDDNTYELIVAAKMRKEVL</sequence>
<reference evidence="1" key="1">
    <citation type="submission" date="2023-03" db="EMBL/GenBank/DDBJ databases">
        <title>Selenobaculum gbiensis gen. nov. sp. nov., a new bacterium isolated from the gut microbiota of IBD patient.</title>
        <authorList>
            <person name="Yeo S."/>
            <person name="Park H."/>
            <person name="Huh C.S."/>
        </authorList>
    </citation>
    <scope>NUCLEOTIDE SEQUENCE</scope>
    <source>
        <strain evidence="1">ICN-92133</strain>
    </source>
</reference>
<evidence type="ECO:0000313" key="1">
    <source>
        <dbReference type="EMBL" id="WIW71614.1"/>
    </source>
</evidence>
<dbReference type="EMBL" id="CP120678">
    <property type="protein sequence ID" value="WIW71614.1"/>
    <property type="molecule type" value="Genomic_DNA"/>
</dbReference>
<keyword evidence="2" id="KW-1185">Reference proteome</keyword>
<accession>A0A9Y2EVS6</accession>
<dbReference type="KEGG" id="sgbi:P3F81_04745"/>
<proteinExistence type="predicted"/>
<gene>
    <name evidence="1" type="ORF">P3F81_04745</name>
</gene>
<dbReference type="RefSeq" id="WP_147668082.1">
    <property type="nucleotide sequence ID" value="NZ_CP120678.1"/>
</dbReference>
<protein>
    <submittedName>
        <fullName evidence="1">Uncharacterized protein</fullName>
    </submittedName>
</protein>
<organism evidence="1 2">
    <name type="scientific">Selenobaculum gibii</name>
    <dbReference type="NCBI Taxonomy" id="3054208"/>
    <lineage>
        <taxon>Bacteria</taxon>
        <taxon>Bacillati</taxon>
        <taxon>Bacillota</taxon>
        <taxon>Negativicutes</taxon>
        <taxon>Selenomonadales</taxon>
        <taxon>Selenomonadaceae</taxon>
        <taxon>Selenobaculum</taxon>
    </lineage>
</organism>
<evidence type="ECO:0000313" key="2">
    <source>
        <dbReference type="Proteomes" id="UP001243623"/>
    </source>
</evidence>
<dbReference type="Proteomes" id="UP001243623">
    <property type="component" value="Chromosome"/>
</dbReference>
<name>A0A9Y2EVS6_9FIRM</name>
<dbReference type="AlphaFoldDB" id="A0A9Y2EVS6"/>